<dbReference type="InterPro" id="IPR002935">
    <property type="entry name" value="SAM_O-MeTrfase"/>
</dbReference>
<dbReference type="PANTHER" id="PTHR10509:SF14">
    <property type="entry name" value="CAFFEOYL-COA O-METHYLTRANSFERASE 3-RELATED"/>
    <property type="match status" value="1"/>
</dbReference>
<dbReference type="SUPFAM" id="SSF53335">
    <property type="entry name" value="S-adenosyl-L-methionine-dependent methyltransferases"/>
    <property type="match status" value="1"/>
</dbReference>
<evidence type="ECO:0000256" key="3">
    <source>
        <dbReference type="ARBA" id="ARBA00022691"/>
    </source>
</evidence>
<dbReference type="Pfam" id="PF01596">
    <property type="entry name" value="Methyltransf_3"/>
    <property type="match status" value="1"/>
</dbReference>
<dbReference type="GO" id="GO:0008757">
    <property type="term" value="F:S-adenosylmethionine-dependent methyltransferase activity"/>
    <property type="evidence" value="ECO:0007669"/>
    <property type="project" value="TreeGrafter"/>
</dbReference>
<dbReference type="CDD" id="cd02440">
    <property type="entry name" value="AdoMet_MTases"/>
    <property type="match status" value="1"/>
</dbReference>
<keyword evidence="2 4" id="KW-0808">Transferase</keyword>
<dbReference type="AlphaFoldDB" id="A0A371BHW6"/>
<dbReference type="Proteomes" id="UP000263833">
    <property type="component" value="Unassembled WGS sequence"/>
</dbReference>
<evidence type="ECO:0000313" key="5">
    <source>
        <dbReference type="Proteomes" id="UP000263833"/>
    </source>
</evidence>
<dbReference type="PROSITE" id="PS51682">
    <property type="entry name" value="SAM_OMT_I"/>
    <property type="match status" value="1"/>
</dbReference>
<evidence type="ECO:0000256" key="2">
    <source>
        <dbReference type="ARBA" id="ARBA00022679"/>
    </source>
</evidence>
<dbReference type="InterPro" id="IPR050362">
    <property type="entry name" value="Cation-dep_OMT"/>
</dbReference>
<dbReference type="Gene3D" id="3.40.50.150">
    <property type="entry name" value="Vaccinia Virus protein VP39"/>
    <property type="match status" value="1"/>
</dbReference>
<keyword evidence="1 4" id="KW-0489">Methyltransferase</keyword>
<dbReference type="RefSeq" id="WP_115548516.1">
    <property type="nucleotide sequence ID" value="NZ_QRGP01000001.1"/>
</dbReference>
<evidence type="ECO:0000256" key="1">
    <source>
        <dbReference type="ARBA" id="ARBA00022603"/>
    </source>
</evidence>
<reference evidence="5" key="1">
    <citation type="submission" date="2018-08" db="EMBL/GenBank/DDBJ databases">
        <authorList>
            <person name="Kim S.-J."/>
            <person name="Jung G.-Y."/>
        </authorList>
    </citation>
    <scope>NUCLEOTIDE SEQUENCE [LARGE SCALE GENOMIC DNA]</scope>
    <source>
        <strain evidence="5">GY_G</strain>
    </source>
</reference>
<keyword evidence="3" id="KW-0949">S-adenosyl-L-methionine</keyword>
<comment type="caution">
    <text evidence="4">The sequence shown here is derived from an EMBL/GenBank/DDBJ whole genome shotgun (WGS) entry which is preliminary data.</text>
</comment>
<proteinExistence type="predicted"/>
<name>A0A371BHW6_9SPHN</name>
<dbReference type="PANTHER" id="PTHR10509">
    <property type="entry name" value="O-METHYLTRANSFERASE-RELATED"/>
    <property type="match status" value="1"/>
</dbReference>
<keyword evidence="5" id="KW-1185">Reference proteome</keyword>
<dbReference type="InterPro" id="IPR029063">
    <property type="entry name" value="SAM-dependent_MTases_sf"/>
</dbReference>
<dbReference type="GO" id="GO:0032259">
    <property type="term" value="P:methylation"/>
    <property type="evidence" value="ECO:0007669"/>
    <property type="project" value="UniProtKB-KW"/>
</dbReference>
<dbReference type="EMBL" id="QRGP01000001">
    <property type="protein sequence ID" value="RDV06971.1"/>
    <property type="molecule type" value="Genomic_DNA"/>
</dbReference>
<organism evidence="4 5">
    <name type="scientific">Sphingorhabdus pulchriflava</name>
    <dbReference type="NCBI Taxonomy" id="2292257"/>
    <lineage>
        <taxon>Bacteria</taxon>
        <taxon>Pseudomonadati</taxon>
        <taxon>Pseudomonadota</taxon>
        <taxon>Alphaproteobacteria</taxon>
        <taxon>Sphingomonadales</taxon>
        <taxon>Sphingomonadaceae</taxon>
        <taxon>Sphingorhabdus</taxon>
    </lineage>
</organism>
<gene>
    <name evidence="4" type="ORF">DXH95_06135</name>
</gene>
<sequence>MSETSWTAVDEYISGHLLKPDSALADALRHNATHGLPPIDVSATQGKMLMLLAQMAGAKHILEVGTLGGYSTIWLARALPDDGRLVSLEINPDYAKVACENLNRAGLGRKVEILTGAALDSLSNMQPSTPFDFIFIDADKQNNVNYVEQAIRLARPGATIIVDNVVRDGGVLDASSDDDRIVGTRKLFEHIANHAQLDATAIQTVGDKGWDGFLLARLR</sequence>
<dbReference type="OrthoDB" id="9799672at2"/>
<accession>A0A371BHW6</accession>
<dbReference type="GO" id="GO:0008171">
    <property type="term" value="F:O-methyltransferase activity"/>
    <property type="evidence" value="ECO:0007669"/>
    <property type="project" value="InterPro"/>
</dbReference>
<protein>
    <submittedName>
        <fullName evidence="4">O-methyltransferase</fullName>
    </submittedName>
</protein>
<evidence type="ECO:0000313" key="4">
    <source>
        <dbReference type="EMBL" id="RDV06971.1"/>
    </source>
</evidence>